<dbReference type="Gene3D" id="1.10.10.10">
    <property type="entry name" value="Winged helix-like DNA-binding domain superfamily/Winged helix DNA-binding domain"/>
    <property type="match status" value="1"/>
</dbReference>
<dbReference type="SUPFAM" id="SSF46785">
    <property type="entry name" value="Winged helix' DNA-binding domain"/>
    <property type="match status" value="1"/>
</dbReference>
<reference evidence="7" key="1">
    <citation type="submission" date="2020-07" db="EMBL/GenBank/DDBJ databases">
        <authorList>
            <person name="Lin J."/>
        </authorList>
    </citation>
    <scope>NUCLEOTIDE SEQUENCE</scope>
</reference>
<dbReference type="GO" id="GO:0003690">
    <property type="term" value="F:double-stranded DNA binding"/>
    <property type="evidence" value="ECO:0007669"/>
    <property type="project" value="TreeGrafter"/>
</dbReference>
<dbReference type="SMART" id="SM00526">
    <property type="entry name" value="H15"/>
    <property type="match status" value="1"/>
</dbReference>
<dbReference type="GO" id="GO:0000786">
    <property type="term" value="C:nucleosome"/>
    <property type="evidence" value="ECO:0007669"/>
    <property type="project" value="InterPro"/>
</dbReference>
<evidence type="ECO:0000256" key="5">
    <source>
        <dbReference type="SAM" id="MobiDB-lite"/>
    </source>
</evidence>
<name>A0A6V7PPM7_ANACO</name>
<organism evidence="7">
    <name type="scientific">Ananas comosus var. bracteatus</name>
    <name type="common">red pineapple</name>
    <dbReference type="NCBI Taxonomy" id="296719"/>
    <lineage>
        <taxon>Eukaryota</taxon>
        <taxon>Viridiplantae</taxon>
        <taxon>Streptophyta</taxon>
        <taxon>Embryophyta</taxon>
        <taxon>Tracheophyta</taxon>
        <taxon>Spermatophyta</taxon>
        <taxon>Magnoliopsida</taxon>
        <taxon>Liliopsida</taxon>
        <taxon>Poales</taxon>
        <taxon>Bromeliaceae</taxon>
        <taxon>Bromelioideae</taxon>
        <taxon>Ananas</taxon>
    </lineage>
</organism>
<dbReference type="InterPro" id="IPR036388">
    <property type="entry name" value="WH-like_DNA-bd_sf"/>
</dbReference>
<evidence type="ECO:0000313" key="7">
    <source>
        <dbReference type="EMBL" id="CAD1832618.1"/>
    </source>
</evidence>
<dbReference type="GO" id="GO:0045910">
    <property type="term" value="P:negative regulation of DNA recombination"/>
    <property type="evidence" value="ECO:0007669"/>
    <property type="project" value="TreeGrafter"/>
</dbReference>
<dbReference type="EMBL" id="LR862150">
    <property type="protein sequence ID" value="CAD1832618.1"/>
    <property type="molecule type" value="Genomic_DNA"/>
</dbReference>
<dbReference type="InterPro" id="IPR017956">
    <property type="entry name" value="AT_hook_DNA-bd_motif"/>
</dbReference>
<dbReference type="GO" id="GO:0030261">
    <property type="term" value="P:chromosome condensation"/>
    <property type="evidence" value="ECO:0007669"/>
    <property type="project" value="TreeGrafter"/>
</dbReference>
<dbReference type="PANTHER" id="PTHR11467:SF29">
    <property type="entry name" value="OS03G0711600 PROTEIN"/>
    <property type="match status" value="1"/>
</dbReference>
<feature type="region of interest" description="Disordered" evidence="5">
    <location>
        <begin position="99"/>
        <end position="199"/>
    </location>
</feature>
<dbReference type="SMART" id="SM00384">
    <property type="entry name" value="AT_hook"/>
    <property type="match status" value="4"/>
</dbReference>
<feature type="region of interest" description="Disordered" evidence="5">
    <location>
        <begin position="21"/>
        <end position="42"/>
    </location>
</feature>
<feature type="domain" description="H15" evidence="6">
    <location>
        <begin position="36"/>
        <end position="109"/>
    </location>
</feature>
<dbReference type="InterPro" id="IPR036390">
    <property type="entry name" value="WH_DNA-bd_sf"/>
</dbReference>
<dbReference type="PRINTS" id="PR00929">
    <property type="entry name" value="ATHOOK"/>
</dbReference>
<dbReference type="GO" id="GO:0031492">
    <property type="term" value="F:nucleosomal DNA binding"/>
    <property type="evidence" value="ECO:0007669"/>
    <property type="project" value="TreeGrafter"/>
</dbReference>
<evidence type="ECO:0000256" key="2">
    <source>
        <dbReference type="ARBA" id="ARBA00022737"/>
    </source>
</evidence>
<dbReference type="PANTHER" id="PTHR11467">
    <property type="entry name" value="HISTONE H1"/>
    <property type="match status" value="1"/>
</dbReference>
<dbReference type="InterPro" id="IPR000116">
    <property type="entry name" value="HMGA"/>
</dbReference>
<feature type="compositionally biased region" description="Low complexity" evidence="5">
    <location>
        <begin position="109"/>
        <end position="118"/>
    </location>
</feature>
<dbReference type="GO" id="GO:0005730">
    <property type="term" value="C:nucleolus"/>
    <property type="evidence" value="ECO:0007669"/>
    <property type="project" value="TreeGrafter"/>
</dbReference>
<gene>
    <name evidence="7" type="ORF">CB5_LOCUS15829</name>
</gene>
<protein>
    <recommendedName>
        <fullName evidence="6">H15 domain-containing protein</fullName>
    </recommendedName>
</protein>
<dbReference type="GO" id="GO:0006355">
    <property type="term" value="P:regulation of DNA-templated transcription"/>
    <property type="evidence" value="ECO:0007669"/>
    <property type="project" value="InterPro"/>
</dbReference>
<keyword evidence="4" id="KW-0539">Nucleus</keyword>
<accession>A0A6V7PPM7</accession>
<dbReference type="InterPro" id="IPR005818">
    <property type="entry name" value="Histone_H1/H5_H15"/>
</dbReference>
<sequence length="199" mass="20746">MLTVPIWIGSELTFPTVEPQVQAAASSAEHDPASPHPGSYPQMIMDALATSTLDGAEGLPRSAISKHVDAARGGDLSPSHDASLGAHLARMVEDGEIVRMPNGNYAPSAAADDAGAPPRRGRGRPPKPKAPGPRRPRGRPPKPRDPLAPAKVSRPRGRPPKNGAASTEAAETAEEGAGAKRPRGRPPKVRPQFAEVGFV</sequence>
<keyword evidence="2" id="KW-0677">Repeat</keyword>
<evidence type="ECO:0000256" key="4">
    <source>
        <dbReference type="ARBA" id="ARBA00023242"/>
    </source>
</evidence>
<evidence type="ECO:0000256" key="1">
    <source>
        <dbReference type="ARBA" id="ARBA00004123"/>
    </source>
</evidence>
<proteinExistence type="predicted"/>
<dbReference type="AlphaFoldDB" id="A0A6V7PPM7"/>
<evidence type="ECO:0000259" key="6">
    <source>
        <dbReference type="PROSITE" id="PS51504"/>
    </source>
</evidence>
<comment type="subcellular location">
    <subcellularLocation>
        <location evidence="1">Nucleus</location>
    </subcellularLocation>
</comment>
<feature type="compositionally biased region" description="Basic residues" evidence="5">
    <location>
        <begin position="119"/>
        <end position="141"/>
    </location>
</feature>
<keyword evidence="3" id="KW-0238">DNA-binding</keyword>
<evidence type="ECO:0000256" key="3">
    <source>
        <dbReference type="ARBA" id="ARBA00023125"/>
    </source>
</evidence>
<dbReference type="PROSITE" id="PS51504">
    <property type="entry name" value="H15"/>
    <property type="match status" value="1"/>
</dbReference>
<dbReference type="PRINTS" id="PR00930">
    <property type="entry name" value="HIGHMOBLTYIY"/>
</dbReference>
<dbReference type="GO" id="GO:0006334">
    <property type="term" value="P:nucleosome assembly"/>
    <property type="evidence" value="ECO:0007669"/>
    <property type="project" value="InterPro"/>
</dbReference>